<dbReference type="Proteomes" id="UP000078560">
    <property type="component" value="Unassembled WGS sequence"/>
</dbReference>
<reference evidence="3" key="1">
    <citation type="submission" date="2016-05" db="EMBL/GenBank/DDBJ databases">
        <authorList>
            <person name="Naeem Raeece"/>
        </authorList>
    </citation>
    <scope>NUCLEOTIDE SEQUENCE [LARGE SCALE GENOMIC DNA]</scope>
</reference>
<dbReference type="InterPro" id="IPR008780">
    <property type="entry name" value="Plasmodium_Vir"/>
</dbReference>
<evidence type="ECO:0000256" key="1">
    <source>
        <dbReference type="SAM" id="Phobius"/>
    </source>
</evidence>
<proteinExistence type="predicted"/>
<accession>A0A1A8WGC0</accession>
<keyword evidence="1" id="KW-0472">Membrane</keyword>
<name>A0A1A8WGC0_PLAOA</name>
<sequence length="346" mass="40926">MDDKIKALNDIESLIFDYELDNIKGRCDNCSSCYSYGNYLKNSFFFHHLCQRLVKNIEFIHSAHRLNGEYSDEKSCNDFIYWIHNNVNNMKDKINQSEINNIFNELKMIWNEVNGKLKANGKEPLRSCNISKLNTLNFDELKKNKIMSDYCQNFEFLKLKLTFGNKLNCEVYYDYFMKTKNAYDKVYEECHKNDSGDKCPKICVKKQNNPKLILDNLRCDKIPKPVEEEKRITEKQCNREKDVLNSQLESALLDASNPVFNYSDPRAVSLILFTLWGIFLSLFFFFKITPFGLWIRNKLLRKKIAGNKFDEQVDDESIYDYSESVNRNMQNIDYNISYNSDWSPSR</sequence>
<dbReference type="Pfam" id="PF05795">
    <property type="entry name" value="Plasmodium_Vir"/>
    <property type="match status" value="2"/>
</dbReference>
<protein>
    <submittedName>
        <fullName evidence="2">PIR Superfamily Protein</fullName>
    </submittedName>
</protein>
<evidence type="ECO:0000313" key="3">
    <source>
        <dbReference type="Proteomes" id="UP000078560"/>
    </source>
</evidence>
<feature type="transmembrane region" description="Helical" evidence="1">
    <location>
        <begin position="270"/>
        <end position="295"/>
    </location>
</feature>
<keyword evidence="1" id="KW-1133">Transmembrane helix</keyword>
<keyword evidence="1" id="KW-0812">Transmembrane</keyword>
<evidence type="ECO:0000313" key="2">
    <source>
        <dbReference type="EMBL" id="SBS91121.1"/>
    </source>
</evidence>
<dbReference type="EMBL" id="FLQU01001043">
    <property type="protein sequence ID" value="SBS91121.1"/>
    <property type="molecule type" value="Genomic_DNA"/>
</dbReference>
<organism evidence="2 3">
    <name type="scientific">Plasmodium ovale curtisi</name>
    <dbReference type="NCBI Taxonomy" id="864141"/>
    <lineage>
        <taxon>Eukaryota</taxon>
        <taxon>Sar</taxon>
        <taxon>Alveolata</taxon>
        <taxon>Apicomplexa</taxon>
        <taxon>Aconoidasida</taxon>
        <taxon>Haemosporida</taxon>
        <taxon>Plasmodiidae</taxon>
        <taxon>Plasmodium</taxon>
        <taxon>Plasmodium (Plasmodium)</taxon>
    </lineage>
</organism>
<dbReference type="AlphaFoldDB" id="A0A1A8WGC0"/>
<gene>
    <name evidence="2" type="ORF">POVCU2_0065630</name>
</gene>